<name>A0ABY4CU50_9BACT</name>
<keyword evidence="1" id="KW-0732">Signal</keyword>
<dbReference type="Proteomes" id="UP000831113">
    <property type="component" value="Chromosome"/>
</dbReference>
<organism evidence="4 5">
    <name type="scientific">Hymenobacter tibetensis</name>
    <dbReference type="NCBI Taxonomy" id="497967"/>
    <lineage>
        <taxon>Bacteria</taxon>
        <taxon>Pseudomonadati</taxon>
        <taxon>Bacteroidota</taxon>
        <taxon>Cytophagia</taxon>
        <taxon>Cytophagales</taxon>
        <taxon>Hymenobacteraceae</taxon>
        <taxon>Hymenobacter</taxon>
    </lineage>
</organism>
<dbReference type="Pfam" id="PF11738">
    <property type="entry name" value="DUF3298"/>
    <property type="match status" value="1"/>
</dbReference>
<keyword evidence="5" id="KW-1185">Reference proteome</keyword>
<dbReference type="InterPro" id="IPR021729">
    <property type="entry name" value="DUF3298"/>
</dbReference>
<evidence type="ECO:0000313" key="4">
    <source>
        <dbReference type="EMBL" id="UOG73803.1"/>
    </source>
</evidence>
<dbReference type="Pfam" id="PF13739">
    <property type="entry name" value="PdaC"/>
    <property type="match status" value="1"/>
</dbReference>
<dbReference type="Gene3D" id="3.90.640.20">
    <property type="entry name" value="Heat-shock cognate protein, ATPase"/>
    <property type="match status" value="1"/>
</dbReference>
<evidence type="ECO:0000313" key="5">
    <source>
        <dbReference type="Proteomes" id="UP000831113"/>
    </source>
</evidence>
<dbReference type="Gene3D" id="3.30.565.40">
    <property type="entry name" value="Fervidobacterium nodosum Rt17-B1 like"/>
    <property type="match status" value="1"/>
</dbReference>
<dbReference type="EMBL" id="CP094669">
    <property type="protein sequence ID" value="UOG73803.1"/>
    <property type="molecule type" value="Genomic_DNA"/>
</dbReference>
<feature type="signal peptide" evidence="1">
    <location>
        <begin position="1"/>
        <end position="23"/>
    </location>
</feature>
<feature type="chain" id="PRO_5046288682" evidence="1">
    <location>
        <begin position="24"/>
        <end position="419"/>
    </location>
</feature>
<feature type="domain" description="DUF3298" evidence="2">
    <location>
        <begin position="322"/>
        <end position="398"/>
    </location>
</feature>
<dbReference type="RefSeq" id="WP_243796751.1">
    <property type="nucleotide sequence ID" value="NZ_CP094669.1"/>
</dbReference>
<reference evidence="4 5" key="1">
    <citation type="submission" date="2022-03" db="EMBL/GenBank/DDBJ databases">
        <title>Hymenobactersp. isolated from the air.</title>
        <authorList>
            <person name="Won M."/>
            <person name="Kwon S.-W."/>
        </authorList>
    </citation>
    <scope>NUCLEOTIDE SEQUENCE [LARGE SCALE GENOMIC DNA]</scope>
    <source>
        <strain evidence="4 5">KACC 21982</strain>
    </source>
</reference>
<sequence length="419" mass="46267">MSFPTSLVALRFAVLCMAGLFTACQSNTNSGAAATTVGNEQALAPATLQNSAGTWYRCYRGTVGPDTVTLHLQTWPTGFENRNQPTFFGCYSGADGQPHELTPDFDAVSSSDSVLVRDHNPSLLNEEANGPLWRLKLNGNELTGTRAAHPIRLREVQLPGSIALVSRYFTDSLAAFPKQPKSPHGRISLHTLLPANNSESERKALMTGMLRGLRGDTLDSQAAPASLEQYWQQQKSAFAKDYRADAADLAQDRPTEPDSSAAPSYDYMLRYEDQTVTHVFWNQDNLLSVGFFTYSYTGGAHGNYGTRATTFDMRTGKALRYADIFRPDATVSLSNLLDQAVRRTLRQTATTKLDEFLFVKKMPVSHNVYLTRSGAIFIYTPYEIASYAQGEIQVFVPLEQLRPLLRPGLPWGGGEISQR</sequence>
<protein>
    <submittedName>
        <fullName evidence="4">DUF3298 and DUF4163 domain-containing protein</fullName>
    </submittedName>
</protein>
<proteinExistence type="predicted"/>
<dbReference type="InterPro" id="IPR037126">
    <property type="entry name" value="PdaC/RsiV-like_sf"/>
</dbReference>
<accession>A0ABY4CU50</accession>
<feature type="domain" description="Deacetylase PdaC" evidence="3">
    <location>
        <begin position="220"/>
        <end position="304"/>
    </location>
</feature>
<evidence type="ECO:0000259" key="2">
    <source>
        <dbReference type="Pfam" id="PF11738"/>
    </source>
</evidence>
<gene>
    <name evidence="4" type="ORF">MTX78_16960</name>
</gene>
<dbReference type="InterPro" id="IPR025303">
    <property type="entry name" value="PdaC"/>
</dbReference>
<evidence type="ECO:0000256" key="1">
    <source>
        <dbReference type="SAM" id="SignalP"/>
    </source>
</evidence>
<evidence type="ECO:0000259" key="3">
    <source>
        <dbReference type="Pfam" id="PF13739"/>
    </source>
</evidence>